<name>A0ABD5SKT5_9EURY</name>
<proteinExistence type="predicted"/>
<evidence type="ECO:0000313" key="2">
    <source>
        <dbReference type="Proteomes" id="UP001596383"/>
    </source>
</evidence>
<accession>A0ABD5SKT5</accession>
<comment type="caution">
    <text evidence="1">The sequence shown here is derived from an EMBL/GenBank/DDBJ whole genome shotgun (WGS) entry which is preliminary data.</text>
</comment>
<dbReference type="AlphaFoldDB" id="A0ABD5SKT5"/>
<dbReference type="EMBL" id="JBHSWV010000059">
    <property type="protein sequence ID" value="MFC6764217.1"/>
    <property type="molecule type" value="Genomic_DNA"/>
</dbReference>
<reference evidence="1 2" key="1">
    <citation type="journal article" date="2019" name="Int. J. Syst. Evol. Microbiol.">
        <title>The Global Catalogue of Microorganisms (GCM) 10K type strain sequencing project: providing services to taxonomists for standard genome sequencing and annotation.</title>
        <authorList>
            <consortium name="The Broad Institute Genomics Platform"/>
            <consortium name="The Broad Institute Genome Sequencing Center for Infectious Disease"/>
            <person name="Wu L."/>
            <person name="Ma J."/>
        </authorList>
    </citation>
    <scope>NUCLEOTIDE SEQUENCE [LARGE SCALE GENOMIC DNA]</scope>
    <source>
        <strain evidence="1 2">LMG 29247</strain>
    </source>
</reference>
<organism evidence="1 2">
    <name type="scientific">Natrinema soli</name>
    <dbReference type="NCBI Taxonomy" id="1930624"/>
    <lineage>
        <taxon>Archaea</taxon>
        <taxon>Methanobacteriati</taxon>
        <taxon>Methanobacteriota</taxon>
        <taxon>Stenosarchaea group</taxon>
        <taxon>Halobacteria</taxon>
        <taxon>Halobacteriales</taxon>
        <taxon>Natrialbaceae</taxon>
        <taxon>Natrinema</taxon>
    </lineage>
</organism>
<dbReference type="RefSeq" id="WP_273737300.1">
    <property type="nucleotide sequence ID" value="NZ_JAQIVI010000059.1"/>
</dbReference>
<keyword evidence="2" id="KW-1185">Reference proteome</keyword>
<protein>
    <submittedName>
        <fullName evidence="1">Uncharacterized protein</fullName>
    </submittedName>
</protein>
<dbReference type="Proteomes" id="UP001596383">
    <property type="component" value="Unassembled WGS sequence"/>
</dbReference>
<evidence type="ECO:0000313" key="1">
    <source>
        <dbReference type="EMBL" id="MFC6764217.1"/>
    </source>
</evidence>
<gene>
    <name evidence="1" type="ORF">ACFQE6_03895</name>
</gene>
<sequence>MTETERGVVDSFADAWDMPSMGAVKQYTAALKDASLELKTVEIITSHSVGRFWKWTTLYLQLLGARFGRSSNHCYERMTSIQRRSPNR</sequence>